<evidence type="ECO:0000259" key="2">
    <source>
        <dbReference type="Pfam" id="PF00975"/>
    </source>
</evidence>
<proteinExistence type="inferred from homology"/>
<feature type="non-terminal residue" evidence="3">
    <location>
        <position position="282"/>
    </location>
</feature>
<dbReference type="AlphaFoldDB" id="A0A2P4XY58"/>
<organism evidence="3 4">
    <name type="scientific">Phytophthora palmivora</name>
    <dbReference type="NCBI Taxonomy" id="4796"/>
    <lineage>
        <taxon>Eukaryota</taxon>
        <taxon>Sar</taxon>
        <taxon>Stramenopiles</taxon>
        <taxon>Oomycota</taxon>
        <taxon>Peronosporomycetes</taxon>
        <taxon>Peronosporales</taxon>
        <taxon>Peronosporaceae</taxon>
        <taxon>Phytophthora</taxon>
    </lineage>
</organism>
<comment type="similarity">
    <text evidence="1">Belongs to the thioesterase family.</text>
</comment>
<dbReference type="InterPro" id="IPR012223">
    <property type="entry name" value="TEII"/>
</dbReference>
<dbReference type="GO" id="GO:0008610">
    <property type="term" value="P:lipid biosynthetic process"/>
    <property type="evidence" value="ECO:0007669"/>
    <property type="project" value="TreeGrafter"/>
</dbReference>
<sequence length="282" mass="30949">MAPQVTATCFQEAEVAPLRVLVLPHAGGTSRTLALEWGKSFRAAGLAVELWGVDWTWTTEDVVGDVTLEFVAAICTQLSSGFFGKPFVLVGHSLGALVALALTHSLEQREFSTPRHVFLSGAAGPGSWTLYDDVGVMQQDVELLKLLKQWGGTDKQLLEIPEQKQKLLTALRHDLRLHNGLVQWYKQQNEVKIRSDITVFGGSEDEAAPADSLSKWKEICAEDNEFDVKLFTGGHFYLISAESQEAFAKSFIAKLETVSATVVMESRTLIDGLNTKHGAYPS</sequence>
<dbReference type="Gene3D" id="3.40.50.1820">
    <property type="entry name" value="alpha/beta hydrolase"/>
    <property type="match status" value="1"/>
</dbReference>
<evidence type="ECO:0000256" key="1">
    <source>
        <dbReference type="ARBA" id="ARBA00007169"/>
    </source>
</evidence>
<dbReference type="EMBL" id="NCKW01006971">
    <property type="protein sequence ID" value="POM70496.1"/>
    <property type="molecule type" value="Genomic_DNA"/>
</dbReference>
<dbReference type="InterPro" id="IPR029058">
    <property type="entry name" value="AB_hydrolase_fold"/>
</dbReference>
<evidence type="ECO:0000313" key="3">
    <source>
        <dbReference type="EMBL" id="POM70496.1"/>
    </source>
</evidence>
<comment type="caution">
    <text evidence="3">The sequence shown here is derived from an EMBL/GenBank/DDBJ whole genome shotgun (WGS) entry which is preliminary data.</text>
</comment>
<protein>
    <submittedName>
        <fullName evidence="3">L-aminoadipate-semialdehyde dehydrogenase large subunit</fullName>
    </submittedName>
</protein>
<dbReference type="PANTHER" id="PTHR11487">
    <property type="entry name" value="THIOESTERASE"/>
    <property type="match status" value="1"/>
</dbReference>
<dbReference type="PANTHER" id="PTHR11487:SF0">
    <property type="entry name" value="S-ACYL FATTY ACID SYNTHASE THIOESTERASE, MEDIUM CHAIN"/>
    <property type="match status" value="1"/>
</dbReference>
<reference evidence="3 4" key="1">
    <citation type="journal article" date="2017" name="Genome Biol. Evol.">
        <title>Phytophthora megakarya and P. palmivora, closely related causal agents of cacao black pod rot, underwent increases in genome sizes and gene numbers by different mechanisms.</title>
        <authorList>
            <person name="Ali S.S."/>
            <person name="Shao J."/>
            <person name="Lary D.J."/>
            <person name="Kronmiller B."/>
            <person name="Shen D."/>
            <person name="Strem M.D."/>
            <person name="Amoako-Attah I."/>
            <person name="Akrofi A.Y."/>
            <person name="Begoude B.A."/>
            <person name="Ten Hoopen G.M."/>
            <person name="Coulibaly K."/>
            <person name="Kebe B.I."/>
            <person name="Melnick R.L."/>
            <person name="Guiltinan M.J."/>
            <person name="Tyler B.M."/>
            <person name="Meinhardt L.W."/>
            <person name="Bailey B.A."/>
        </authorList>
    </citation>
    <scope>NUCLEOTIDE SEQUENCE [LARGE SCALE GENOMIC DNA]</scope>
    <source>
        <strain evidence="4">sbr112.9</strain>
    </source>
</reference>
<feature type="domain" description="Thioesterase" evidence="2">
    <location>
        <begin position="21"/>
        <end position="254"/>
    </location>
</feature>
<dbReference type="InterPro" id="IPR001031">
    <property type="entry name" value="Thioesterase"/>
</dbReference>
<dbReference type="Proteomes" id="UP000237271">
    <property type="component" value="Unassembled WGS sequence"/>
</dbReference>
<dbReference type="OrthoDB" id="189763at2759"/>
<evidence type="ECO:0000313" key="4">
    <source>
        <dbReference type="Proteomes" id="UP000237271"/>
    </source>
</evidence>
<keyword evidence="4" id="KW-1185">Reference proteome</keyword>
<accession>A0A2P4XY58</accession>
<gene>
    <name evidence="3" type="ORF">PHPALM_13051</name>
</gene>
<dbReference type="SUPFAM" id="SSF53474">
    <property type="entry name" value="alpha/beta-Hydrolases"/>
    <property type="match status" value="1"/>
</dbReference>
<dbReference type="Pfam" id="PF00975">
    <property type="entry name" value="Thioesterase"/>
    <property type="match status" value="1"/>
</dbReference>
<name>A0A2P4XY58_9STRA</name>